<evidence type="ECO:0000256" key="2">
    <source>
        <dbReference type="ARBA" id="ARBA00010752"/>
    </source>
</evidence>
<dbReference type="PIRSF" id="PIRSF000804">
    <property type="entry name" value="DNA_pol_III_b"/>
    <property type="match status" value="1"/>
</dbReference>
<sequence>MPFHFNIAKKDLLDAISAQQNITNKKGTLAILSNVLLEVRNNEVIFTGTDLEVSLRQIVPAEVFEGGTLTIPSKKLFELVRESGSETINFKEEEKNWIRISAGSSTYRLAGMVSEEFPQFDQYDEQALVDVESDALCDLIDKTLFSIAADRENMYNLTAALLQKREEEGKTVLRMVTSDGHRLSIMNREAAGLAGLDFGQSVLIPRRGVQQMRKFCEELDNCRIGVDQKKLVLQSENSVLVIRLMEGDFPDFENILRSLSSDNSMIINKIMFLESLKRINLFTEDIFHAIRFEAQGNRLILTSENADFGSARDEIEITYSGHDLCMGFNCRYFIEALSVLEGDAISAAVSSDESPCLISSADDKGFLGIVMPMKLSSPPSIA</sequence>
<evidence type="ECO:0000256" key="1">
    <source>
        <dbReference type="ARBA" id="ARBA00004496"/>
    </source>
</evidence>
<dbReference type="GO" id="GO:0003677">
    <property type="term" value="F:DNA binding"/>
    <property type="evidence" value="ECO:0007669"/>
    <property type="project" value="UniProtKB-UniRule"/>
</dbReference>
<evidence type="ECO:0000259" key="12">
    <source>
        <dbReference type="Pfam" id="PF02767"/>
    </source>
</evidence>
<dbReference type="Pfam" id="PF00712">
    <property type="entry name" value="DNA_pol3_beta"/>
    <property type="match status" value="1"/>
</dbReference>
<keyword evidence="9" id="KW-0238">DNA-binding</keyword>
<evidence type="ECO:0000256" key="6">
    <source>
        <dbReference type="ARBA" id="ARBA00022695"/>
    </source>
</evidence>
<proteinExistence type="inferred from homology"/>
<dbReference type="Gene3D" id="3.70.10.10">
    <property type="match status" value="1"/>
</dbReference>
<keyword evidence="5 10" id="KW-0808">Transferase</keyword>
<evidence type="ECO:0000256" key="3">
    <source>
        <dbReference type="ARBA" id="ARBA00021035"/>
    </source>
</evidence>
<reference evidence="14" key="1">
    <citation type="submission" date="2017-07" db="EMBL/GenBank/DDBJ databases">
        <title>The cable genome - Insights into the physiology and evolution of filamentous bacteria capable of sulfide oxidation via long distance electron transfer.</title>
        <authorList>
            <person name="Thorup C."/>
            <person name="Bjerg J.T."/>
            <person name="Schreiber L."/>
            <person name="Nielsen L.P."/>
            <person name="Kjeldsen K.U."/>
            <person name="Boesen T."/>
            <person name="Boggild A."/>
            <person name="Meysman F."/>
            <person name="Geelhoed J."/>
            <person name="Schramm A."/>
        </authorList>
    </citation>
    <scope>NUCLEOTIDE SEQUENCE [LARGE SCALE GENOMIC DNA]</scope>
    <source>
        <strain evidence="14">GS</strain>
    </source>
</reference>
<evidence type="ECO:0000259" key="13">
    <source>
        <dbReference type="Pfam" id="PF02768"/>
    </source>
</evidence>
<evidence type="ECO:0000256" key="7">
    <source>
        <dbReference type="ARBA" id="ARBA00022705"/>
    </source>
</evidence>
<keyword evidence="15" id="KW-1185">Reference proteome</keyword>
<dbReference type="InterPro" id="IPR046938">
    <property type="entry name" value="DNA_clamp_sf"/>
</dbReference>
<dbReference type="InterPro" id="IPR022634">
    <property type="entry name" value="DNA_polIII_beta_N"/>
</dbReference>
<dbReference type="GO" id="GO:0003887">
    <property type="term" value="F:DNA-directed DNA polymerase activity"/>
    <property type="evidence" value="ECO:0007669"/>
    <property type="project" value="UniProtKB-UniRule"/>
</dbReference>
<gene>
    <name evidence="14" type="ORF">CDV28_10949</name>
</gene>
<dbReference type="SMART" id="SM00480">
    <property type="entry name" value="POL3Bc"/>
    <property type="match status" value="1"/>
</dbReference>
<keyword evidence="4 10" id="KW-0963">Cytoplasm</keyword>
<dbReference type="Pfam" id="PF02768">
    <property type="entry name" value="DNA_pol3_beta_3"/>
    <property type="match status" value="1"/>
</dbReference>
<dbReference type="InterPro" id="IPR022637">
    <property type="entry name" value="DNA_polIII_beta_cen"/>
</dbReference>
<dbReference type="Pfam" id="PF02767">
    <property type="entry name" value="DNA_pol3_beta_2"/>
    <property type="match status" value="1"/>
</dbReference>
<evidence type="ECO:0000256" key="4">
    <source>
        <dbReference type="ARBA" id="ARBA00022490"/>
    </source>
</evidence>
<dbReference type="GO" id="GO:0009360">
    <property type="term" value="C:DNA polymerase III complex"/>
    <property type="evidence" value="ECO:0007669"/>
    <property type="project" value="InterPro"/>
</dbReference>
<evidence type="ECO:0000256" key="5">
    <source>
        <dbReference type="ARBA" id="ARBA00022679"/>
    </source>
</evidence>
<keyword evidence="7 10" id="KW-0235">DNA replication</keyword>
<dbReference type="PANTHER" id="PTHR30478:SF0">
    <property type="entry name" value="BETA SLIDING CLAMP"/>
    <property type="match status" value="1"/>
</dbReference>
<accession>A0A521G2I8</accession>
<evidence type="ECO:0000259" key="11">
    <source>
        <dbReference type="Pfam" id="PF00712"/>
    </source>
</evidence>
<comment type="function">
    <text evidence="10">Confers DNA tethering and processivity to DNA polymerases and other proteins. Acts as a clamp, forming a ring around DNA (a reaction catalyzed by the clamp-loading complex) which diffuses in an ATP-independent manner freely and bidirectionally along dsDNA. Initially characterized for its ability to contact the catalytic subunit of DNA polymerase III (Pol III), a complex, multichain enzyme responsible for most of the replicative synthesis in bacteria; Pol III exhibits 3'-5' exonuclease proofreading activity. The beta chain is required for initiation of replication as well as for processivity of DNA replication.</text>
</comment>
<comment type="similarity">
    <text evidence="2 10">Belongs to the beta sliding clamp family.</text>
</comment>
<comment type="subcellular location">
    <subcellularLocation>
        <location evidence="1 10">Cytoplasm</location>
    </subcellularLocation>
</comment>
<dbReference type="PANTHER" id="PTHR30478">
    <property type="entry name" value="DNA POLYMERASE III SUBUNIT BETA"/>
    <property type="match status" value="1"/>
</dbReference>
<evidence type="ECO:0000256" key="8">
    <source>
        <dbReference type="ARBA" id="ARBA00022932"/>
    </source>
</evidence>
<dbReference type="EMBL" id="NQJD01000009">
    <property type="protein sequence ID" value="TAA75236.1"/>
    <property type="molecule type" value="Genomic_DNA"/>
</dbReference>
<evidence type="ECO:0000256" key="10">
    <source>
        <dbReference type="PIRNR" id="PIRNR000804"/>
    </source>
</evidence>
<feature type="domain" description="DNA polymerase III beta sliding clamp N-terminal" evidence="11">
    <location>
        <begin position="4"/>
        <end position="120"/>
    </location>
</feature>
<keyword evidence="6 10" id="KW-0548">Nucleotidyltransferase</keyword>
<dbReference type="GO" id="GO:0005737">
    <property type="term" value="C:cytoplasm"/>
    <property type="evidence" value="ECO:0007669"/>
    <property type="project" value="UniProtKB-SubCell"/>
</dbReference>
<feature type="domain" description="DNA polymerase III beta sliding clamp C-terminal" evidence="13">
    <location>
        <begin position="262"/>
        <end position="373"/>
    </location>
</feature>
<protein>
    <recommendedName>
        <fullName evidence="3 10">Beta sliding clamp</fullName>
    </recommendedName>
</protein>
<dbReference type="AlphaFoldDB" id="A0A521G2I8"/>
<dbReference type="CDD" id="cd00140">
    <property type="entry name" value="beta_clamp"/>
    <property type="match status" value="1"/>
</dbReference>
<dbReference type="NCBIfam" id="TIGR00663">
    <property type="entry name" value="dnan"/>
    <property type="match status" value="1"/>
</dbReference>
<dbReference type="InterPro" id="IPR001001">
    <property type="entry name" value="DNA_polIII_beta"/>
</dbReference>
<dbReference type="GO" id="GO:0006271">
    <property type="term" value="P:DNA strand elongation involved in DNA replication"/>
    <property type="evidence" value="ECO:0007669"/>
    <property type="project" value="TreeGrafter"/>
</dbReference>
<evidence type="ECO:0000256" key="9">
    <source>
        <dbReference type="ARBA" id="ARBA00023125"/>
    </source>
</evidence>
<keyword evidence="8 10" id="KW-0239">DNA-directed DNA polymerase</keyword>
<dbReference type="SUPFAM" id="SSF55979">
    <property type="entry name" value="DNA clamp"/>
    <property type="match status" value="3"/>
</dbReference>
<evidence type="ECO:0000313" key="15">
    <source>
        <dbReference type="Proteomes" id="UP000316238"/>
    </source>
</evidence>
<name>A0A521G2I8_9BACT</name>
<dbReference type="GO" id="GO:0008408">
    <property type="term" value="F:3'-5' exonuclease activity"/>
    <property type="evidence" value="ECO:0007669"/>
    <property type="project" value="InterPro"/>
</dbReference>
<comment type="subunit">
    <text evidence="10">Forms a ring-shaped head-to-tail homodimer around DNA.</text>
</comment>
<dbReference type="Gene3D" id="3.10.150.10">
    <property type="entry name" value="DNA Polymerase III, subunit A, domain 2"/>
    <property type="match status" value="1"/>
</dbReference>
<evidence type="ECO:0000313" key="14">
    <source>
        <dbReference type="EMBL" id="TAA75236.1"/>
    </source>
</evidence>
<dbReference type="Proteomes" id="UP000316238">
    <property type="component" value="Unassembled WGS sequence"/>
</dbReference>
<comment type="caution">
    <text evidence="14">The sequence shown here is derived from an EMBL/GenBank/DDBJ whole genome shotgun (WGS) entry which is preliminary data.</text>
</comment>
<feature type="domain" description="DNA polymerase III beta sliding clamp central" evidence="12">
    <location>
        <begin position="131"/>
        <end position="251"/>
    </location>
</feature>
<dbReference type="InterPro" id="IPR022635">
    <property type="entry name" value="DNA_polIII_beta_C"/>
</dbReference>
<organism evidence="14 15">
    <name type="scientific">Candidatus Electronema aureum</name>
    <dbReference type="NCBI Taxonomy" id="2005002"/>
    <lineage>
        <taxon>Bacteria</taxon>
        <taxon>Pseudomonadati</taxon>
        <taxon>Thermodesulfobacteriota</taxon>
        <taxon>Desulfobulbia</taxon>
        <taxon>Desulfobulbales</taxon>
        <taxon>Desulfobulbaceae</taxon>
        <taxon>Candidatus Electronema</taxon>
    </lineage>
</organism>